<gene>
    <name evidence="1" type="ORF">E3N88_14804</name>
</gene>
<reference evidence="1 2" key="1">
    <citation type="submission" date="2019-05" db="EMBL/GenBank/DDBJ databases">
        <title>Mikania micrantha, genome provides insights into the molecular mechanism of rapid growth.</title>
        <authorList>
            <person name="Liu B."/>
        </authorList>
    </citation>
    <scope>NUCLEOTIDE SEQUENCE [LARGE SCALE GENOMIC DNA]</scope>
    <source>
        <strain evidence="1">NLD-2019</strain>
        <tissue evidence="1">Leaf</tissue>
    </source>
</reference>
<organism evidence="1 2">
    <name type="scientific">Mikania micrantha</name>
    <name type="common">bitter vine</name>
    <dbReference type="NCBI Taxonomy" id="192012"/>
    <lineage>
        <taxon>Eukaryota</taxon>
        <taxon>Viridiplantae</taxon>
        <taxon>Streptophyta</taxon>
        <taxon>Embryophyta</taxon>
        <taxon>Tracheophyta</taxon>
        <taxon>Spermatophyta</taxon>
        <taxon>Magnoliopsida</taxon>
        <taxon>eudicotyledons</taxon>
        <taxon>Gunneridae</taxon>
        <taxon>Pentapetalae</taxon>
        <taxon>asterids</taxon>
        <taxon>campanulids</taxon>
        <taxon>Asterales</taxon>
        <taxon>Asteraceae</taxon>
        <taxon>Asteroideae</taxon>
        <taxon>Heliantheae alliance</taxon>
        <taxon>Eupatorieae</taxon>
        <taxon>Mikania</taxon>
    </lineage>
</organism>
<evidence type="ECO:0000313" key="1">
    <source>
        <dbReference type="EMBL" id="KAD5803444.1"/>
    </source>
</evidence>
<evidence type="ECO:0000313" key="2">
    <source>
        <dbReference type="Proteomes" id="UP000326396"/>
    </source>
</evidence>
<protein>
    <submittedName>
        <fullName evidence="1">Uncharacterized protein</fullName>
    </submittedName>
</protein>
<dbReference type="Proteomes" id="UP000326396">
    <property type="component" value="Linkage Group LG15"/>
</dbReference>
<dbReference type="AlphaFoldDB" id="A0A5N6P2H1"/>
<accession>A0A5N6P2H1</accession>
<dbReference type="EMBL" id="SZYD01000007">
    <property type="protein sequence ID" value="KAD5803444.1"/>
    <property type="molecule type" value="Genomic_DNA"/>
</dbReference>
<proteinExistence type="predicted"/>
<comment type="caution">
    <text evidence="1">The sequence shown here is derived from an EMBL/GenBank/DDBJ whole genome shotgun (WGS) entry which is preliminary data.</text>
</comment>
<sequence>MLLNLQEEQSTIDLENSFSTVTAAYCVYKESRFIADAASSRFSFSNGFCILYVNLDDATSENNDCDVSVRLMVTHEDEDEQALI</sequence>
<name>A0A5N6P2H1_9ASTR</name>
<keyword evidence="2" id="KW-1185">Reference proteome</keyword>